<keyword evidence="2" id="KW-1185">Reference proteome</keyword>
<protein>
    <submittedName>
        <fullName evidence="1">Uncharacterized protein</fullName>
    </submittedName>
</protein>
<organism evidence="1 2">
    <name type="scientific">Portunus trituberculatus</name>
    <name type="common">Swimming crab</name>
    <name type="synonym">Neptunus trituberculatus</name>
    <dbReference type="NCBI Taxonomy" id="210409"/>
    <lineage>
        <taxon>Eukaryota</taxon>
        <taxon>Metazoa</taxon>
        <taxon>Ecdysozoa</taxon>
        <taxon>Arthropoda</taxon>
        <taxon>Crustacea</taxon>
        <taxon>Multicrustacea</taxon>
        <taxon>Malacostraca</taxon>
        <taxon>Eumalacostraca</taxon>
        <taxon>Eucarida</taxon>
        <taxon>Decapoda</taxon>
        <taxon>Pleocyemata</taxon>
        <taxon>Brachyura</taxon>
        <taxon>Eubrachyura</taxon>
        <taxon>Portunoidea</taxon>
        <taxon>Portunidae</taxon>
        <taxon>Portuninae</taxon>
        <taxon>Portunus</taxon>
    </lineage>
</organism>
<sequence length="81" mass="9297">MMDMWNKSENGLRGSRVLTIQRPDSQRKCGPSSIKERFYLALRLHRQRPLSTPLPRRPNIREGLSCIAPTHYVLLTPPLSG</sequence>
<name>A0A5B7DBP7_PORTR</name>
<comment type="caution">
    <text evidence="1">The sequence shown here is derived from an EMBL/GenBank/DDBJ whole genome shotgun (WGS) entry which is preliminary data.</text>
</comment>
<evidence type="ECO:0000313" key="1">
    <source>
        <dbReference type="EMBL" id="MPC18772.1"/>
    </source>
</evidence>
<evidence type="ECO:0000313" key="2">
    <source>
        <dbReference type="Proteomes" id="UP000324222"/>
    </source>
</evidence>
<dbReference type="Proteomes" id="UP000324222">
    <property type="component" value="Unassembled WGS sequence"/>
</dbReference>
<reference evidence="1 2" key="1">
    <citation type="submission" date="2019-05" db="EMBL/GenBank/DDBJ databases">
        <title>Another draft genome of Portunus trituberculatus and its Hox gene families provides insights of decapod evolution.</title>
        <authorList>
            <person name="Jeong J.-H."/>
            <person name="Song I."/>
            <person name="Kim S."/>
            <person name="Choi T."/>
            <person name="Kim D."/>
            <person name="Ryu S."/>
            <person name="Kim W."/>
        </authorList>
    </citation>
    <scope>NUCLEOTIDE SEQUENCE [LARGE SCALE GENOMIC DNA]</scope>
    <source>
        <tissue evidence="1">Muscle</tissue>
    </source>
</reference>
<gene>
    <name evidence="1" type="ORF">E2C01_011665</name>
</gene>
<accession>A0A5B7DBP7</accession>
<dbReference type="EMBL" id="VSRR010000709">
    <property type="protein sequence ID" value="MPC18772.1"/>
    <property type="molecule type" value="Genomic_DNA"/>
</dbReference>
<dbReference type="AlphaFoldDB" id="A0A5B7DBP7"/>
<proteinExistence type="predicted"/>